<dbReference type="AlphaFoldDB" id="A0A7X1E3D0"/>
<evidence type="ECO:0000313" key="4">
    <source>
        <dbReference type="Proteomes" id="UP000525652"/>
    </source>
</evidence>
<gene>
    <name evidence="3" type="ORF">H5P30_06075</name>
</gene>
<dbReference type="Proteomes" id="UP000525652">
    <property type="component" value="Unassembled WGS sequence"/>
</dbReference>
<comment type="caution">
    <text evidence="3">The sequence shown here is derived from an EMBL/GenBank/DDBJ whole genome shotgun (WGS) entry which is preliminary data.</text>
</comment>
<evidence type="ECO:0000256" key="1">
    <source>
        <dbReference type="SAM" id="MobiDB-lite"/>
    </source>
</evidence>
<keyword evidence="2" id="KW-1133">Transmembrane helix</keyword>
<name>A0A7X1E3D0_9BACT</name>
<keyword evidence="4" id="KW-1185">Reference proteome</keyword>
<proteinExistence type="predicted"/>
<sequence>MDKDSTLVAEIGRQGPLTRRIVIYSTLGGLIIAFFYFSDSFGQALERTASLLFFCLFGGLVFTVLHSALNAATRDRPQSQPTASDTPAAENPDSQSQPQTEETTQNPSNPEPLQNYA</sequence>
<accession>A0A7X1E3D0</accession>
<evidence type="ECO:0000313" key="3">
    <source>
        <dbReference type="EMBL" id="MBC2601340.1"/>
    </source>
</evidence>
<feature type="transmembrane region" description="Helical" evidence="2">
    <location>
        <begin position="49"/>
        <end position="69"/>
    </location>
</feature>
<organism evidence="3 4">
    <name type="scientific">Puniceicoccus vermicola</name>
    <dbReference type="NCBI Taxonomy" id="388746"/>
    <lineage>
        <taxon>Bacteria</taxon>
        <taxon>Pseudomonadati</taxon>
        <taxon>Verrucomicrobiota</taxon>
        <taxon>Opitutia</taxon>
        <taxon>Puniceicoccales</taxon>
        <taxon>Puniceicoccaceae</taxon>
        <taxon>Puniceicoccus</taxon>
    </lineage>
</organism>
<feature type="compositionally biased region" description="Low complexity" evidence="1">
    <location>
        <begin position="94"/>
        <end position="108"/>
    </location>
</feature>
<protein>
    <submittedName>
        <fullName evidence="3">Uncharacterized protein</fullName>
    </submittedName>
</protein>
<feature type="transmembrane region" description="Helical" evidence="2">
    <location>
        <begin position="21"/>
        <end position="37"/>
    </location>
</feature>
<keyword evidence="2" id="KW-0472">Membrane</keyword>
<dbReference type="RefSeq" id="WP_185692055.1">
    <property type="nucleotide sequence ID" value="NZ_JACHVA010000052.1"/>
</dbReference>
<reference evidence="3 4" key="1">
    <citation type="submission" date="2020-07" db="EMBL/GenBank/DDBJ databases">
        <authorList>
            <person name="Feng X."/>
        </authorList>
    </citation>
    <scope>NUCLEOTIDE SEQUENCE [LARGE SCALE GENOMIC DNA]</scope>
    <source>
        <strain evidence="3 4">JCM14086</strain>
    </source>
</reference>
<feature type="region of interest" description="Disordered" evidence="1">
    <location>
        <begin position="73"/>
        <end position="117"/>
    </location>
</feature>
<evidence type="ECO:0000256" key="2">
    <source>
        <dbReference type="SAM" id="Phobius"/>
    </source>
</evidence>
<dbReference type="EMBL" id="JACHVA010000052">
    <property type="protein sequence ID" value="MBC2601340.1"/>
    <property type="molecule type" value="Genomic_DNA"/>
</dbReference>
<keyword evidence="2" id="KW-0812">Transmembrane</keyword>